<dbReference type="InterPro" id="IPR013783">
    <property type="entry name" value="Ig-like_fold"/>
</dbReference>
<dbReference type="PROSITE" id="PS50835">
    <property type="entry name" value="IG_LIKE"/>
    <property type="match status" value="1"/>
</dbReference>
<dbReference type="Pfam" id="PF07679">
    <property type="entry name" value="I-set"/>
    <property type="match status" value="2"/>
</dbReference>
<feature type="domain" description="Ig-like" evidence="4">
    <location>
        <begin position="1061"/>
        <end position="1169"/>
    </location>
</feature>
<dbReference type="Gene3D" id="2.20.100.10">
    <property type="entry name" value="Thrombospondin type-1 (TSP1) repeat"/>
    <property type="match status" value="1"/>
</dbReference>
<dbReference type="InterPro" id="IPR036179">
    <property type="entry name" value="Ig-like_dom_sf"/>
</dbReference>
<keyword evidence="2" id="KW-1015">Disulfide bond</keyword>
<dbReference type="InterPro" id="IPR003598">
    <property type="entry name" value="Ig_sub2"/>
</dbReference>
<dbReference type="Proteomes" id="UP001165289">
    <property type="component" value="Unassembled WGS sequence"/>
</dbReference>
<dbReference type="PANTHER" id="PTHR45080:SF8">
    <property type="entry name" value="IG-LIKE DOMAIN-CONTAINING PROTEIN"/>
    <property type="match status" value="1"/>
</dbReference>
<accession>A0AAV7JWN4</accession>
<dbReference type="InterPro" id="IPR007110">
    <property type="entry name" value="Ig-like_dom"/>
</dbReference>
<comment type="caution">
    <text evidence="5">The sequence shown here is derived from an EMBL/GenBank/DDBJ whole genome shotgun (WGS) entry which is preliminary data.</text>
</comment>
<protein>
    <submittedName>
        <fullName evidence="5">ADAMTS-like protein 1</fullName>
    </submittedName>
</protein>
<dbReference type="PROSITE" id="PS50092">
    <property type="entry name" value="TSP1"/>
    <property type="match status" value="2"/>
</dbReference>
<evidence type="ECO:0000313" key="6">
    <source>
        <dbReference type="Proteomes" id="UP001165289"/>
    </source>
</evidence>
<evidence type="ECO:0000256" key="3">
    <source>
        <dbReference type="SAM" id="SignalP"/>
    </source>
</evidence>
<dbReference type="GO" id="GO:0050808">
    <property type="term" value="P:synapse organization"/>
    <property type="evidence" value="ECO:0007669"/>
    <property type="project" value="TreeGrafter"/>
</dbReference>
<name>A0AAV7JWN4_9METZ</name>
<organism evidence="5 6">
    <name type="scientific">Oopsacas minuta</name>
    <dbReference type="NCBI Taxonomy" id="111878"/>
    <lineage>
        <taxon>Eukaryota</taxon>
        <taxon>Metazoa</taxon>
        <taxon>Porifera</taxon>
        <taxon>Hexactinellida</taxon>
        <taxon>Hexasterophora</taxon>
        <taxon>Lyssacinosida</taxon>
        <taxon>Leucopsacidae</taxon>
        <taxon>Oopsacas</taxon>
    </lineage>
</organism>
<dbReference type="SUPFAM" id="SSF48726">
    <property type="entry name" value="Immunoglobulin"/>
    <property type="match status" value="6"/>
</dbReference>
<dbReference type="GO" id="GO:0007156">
    <property type="term" value="P:homophilic cell adhesion via plasma membrane adhesion molecules"/>
    <property type="evidence" value="ECO:0007669"/>
    <property type="project" value="TreeGrafter"/>
</dbReference>
<evidence type="ECO:0000313" key="5">
    <source>
        <dbReference type="EMBL" id="KAI6653247.1"/>
    </source>
</evidence>
<dbReference type="Gene3D" id="2.60.40.10">
    <property type="entry name" value="Immunoglobulins"/>
    <property type="match status" value="6"/>
</dbReference>
<dbReference type="SMART" id="SM00408">
    <property type="entry name" value="IGc2"/>
    <property type="match status" value="5"/>
</dbReference>
<dbReference type="SMART" id="SM00409">
    <property type="entry name" value="IG"/>
    <property type="match status" value="5"/>
</dbReference>
<keyword evidence="6" id="KW-1185">Reference proteome</keyword>
<evidence type="ECO:0000259" key="4">
    <source>
        <dbReference type="PROSITE" id="PS50835"/>
    </source>
</evidence>
<evidence type="ECO:0000256" key="1">
    <source>
        <dbReference type="ARBA" id="ARBA00022729"/>
    </source>
</evidence>
<keyword evidence="1 3" id="KW-0732">Signal</keyword>
<gene>
    <name evidence="5" type="ORF">LOD99_3772</name>
</gene>
<dbReference type="GO" id="GO:0005886">
    <property type="term" value="C:plasma membrane"/>
    <property type="evidence" value="ECO:0007669"/>
    <property type="project" value="TreeGrafter"/>
</dbReference>
<dbReference type="InterPro" id="IPR036383">
    <property type="entry name" value="TSP1_rpt_sf"/>
</dbReference>
<dbReference type="CDD" id="cd00096">
    <property type="entry name" value="Ig"/>
    <property type="match status" value="1"/>
</dbReference>
<sequence length="1375" mass="147417">MKGFVLFITALFVLGGNAGSVRRDYIIKGNDSFDESDVRYYEFNFGSNWRGPEGSEVCMKYEFEIQFGEPGETFFFIPPGSTTPLEIIFQTGPRDFLDVPYIFDLERPTTDARVCDQVVKKIPGNIICVAQGNSTCSGMYRYLVTVGSDYDEAFSNIEFIGGLAPQLIVDAAVNVEGSNSFSGRLGATFQVETNGADTVRIDATDFQGEPRGNIEWRFIAQGTSNEISLPGSLVGATVTGSQEDSSLTVSGITTVHLGEYIAIATNEHGSDRASAFITRGVGPFIIEESGQASSNSFRVGADRAVAGGEEIEIRAEDRLSDPSSTITWSYSRSESGPYSAISSGGSYRIDSSVGADNVGRDSLLRIINVQPDQFGYYRAEAVNEFGTHTSTTSLIGRQPTLALGAGLVAGGSGEIGNTFDSASGTITIRAFDINGFPDSTYTWQRTSPTGTVQQITTGGRYRITNSVSGGRPVSTLTITGVTVNELGTYTVEASNVFGDVVGESLVGTGSTCSSGSDIVRVINQGQYESGSYFDTTTNVNRFTIIASDQSGVPHGTSSFSYSRTPTGSRSAVDTAYAITATPIGAPGTIEFFNLVDGAYGYYYAQLANQFGDSECSNLVGAQLVFRTGSGQIGQNYQLRAGDSLSISAQFSDGFPVGEIIWRGPNGQIITPTTPGYTIGQGLGSSILVINSARDGTDYGQYTASSSNVFGQVTRSSTVSQTMDTVAPTIDAGSSDTVNTGGTGRIGESFQASSGETVTIRANDITGVEASDFRWCRIAPDETQCQDITNNPAYTISTVQNPSGLSDSTLTFQVGADTYGTYRAEAMNSAGTDAAISQVGQPPRVIDRFNLITISAGSSRTVPVGAQIGVAESGSVTLTATDVDGQPGRQFVWTYRNDPDGPFLPLPANRITESVDGNVGSLIINSIDRSQYGEYRVIATNQFGESTPVTTVVGGPPIIRFSSGVETDGEGEIGNNFVIPSNRRLRITACIIGGYPPADPDDFQFAEDIVVLQSVQQPPPNDHCFIFEEGEFEIVCSTTITARTENLFGFSNQPSSQVTFPPPFIMGGTSTCDEGNAMTSAQIGSELCLYNRNSFDITCTVERTNIPAFSFGWTFNGIPITDGGLYEITRQSEGTSVLRVSDITVDETGRYTCMVVSTCGETESESTDVSLYSYEYICNEDVGRIQCFEIVNGGVRTTVANAVCDRLGLARPPCAVCDWIVGPWSGCSDTTCHRGRRSRDVLCECNGLTQEDEQCDRTPKPPVMERCGLIGVRCNRPFEWKSYQFSRCSATCGNSFRSRRVECVSSITDNVVSDAECNPVFRPENNVQCIVSPCNNCIDRLPQEDCDIFISLAGDCRPYPYYVSSICCATCQRRLA</sequence>
<dbReference type="InterPro" id="IPR013098">
    <property type="entry name" value="Ig_I-set"/>
</dbReference>
<dbReference type="PANTHER" id="PTHR45080">
    <property type="entry name" value="CONTACTIN 5"/>
    <property type="match status" value="1"/>
</dbReference>
<feature type="chain" id="PRO_5043686805" evidence="3">
    <location>
        <begin position="19"/>
        <end position="1375"/>
    </location>
</feature>
<evidence type="ECO:0000256" key="2">
    <source>
        <dbReference type="ARBA" id="ARBA00023157"/>
    </source>
</evidence>
<dbReference type="EMBL" id="JAKMXF010000288">
    <property type="protein sequence ID" value="KAI6653247.1"/>
    <property type="molecule type" value="Genomic_DNA"/>
</dbReference>
<dbReference type="Pfam" id="PF19030">
    <property type="entry name" value="TSP1_ADAMTS"/>
    <property type="match status" value="2"/>
</dbReference>
<feature type="signal peptide" evidence="3">
    <location>
        <begin position="1"/>
        <end position="18"/>
    </location>
</feature>
<dbReference type="SUPFAM" id="SSF82895">
    <property type="entry name" value="TSP-1 type 1 repeat"/>
    <property type="match status" value="1"/>
</dbReference>
<proteinExistence type="predicted"/>
<dbReference type="InterPro" id="IPR000884">
    <property type="entry name" value="TSP1_rpt"/>
</dbReference>
<dbReference type="InterPro" id="IPR050958">
    <property type="entry name" value="Cell_Adh-Cytoskel_Orgn"/>
</dbReference>
<dbReference type="InterPro" id="IPR003599">
    <property type="entry name" value="Ig_sub"/>
</dbReference>
<reference evidence="5 6" key="1">
    <citation type="journal article" date="2023" name="BMC Biol.">
        <title>The compact genome of the sponge Oopsacas minuta (Hexactinellida) is lacking key metazoan core genes.</title>
        <authorList>
            <person name="Santini S."/>
            <person name="Schenkelaars Q."/>
            <person name="Jourda C."/>
            <person name="Duchesne M."/>
            <person name="Belahbib H."/>
            <person name="Rocher C."/>
            <person name="Selva M."/>
            <person name="Riesgo A."/>
            <person name="Vervoort M."/>
            <person name="Leys S.P."/>
            <person name="Kodjabachian L."/>
            <person name="Le Bivic A."/>
            <person name="Borchiellini C."/>
            <person name="Claverie J.M."/>
            <person name="Renard E."/>
        </authorList>
    </citation>
    <scope>NUCLEOTIDE SEQUENCE [LARGE SCALE GENOMIC DNA]</scope>
    <source>
        <strain evidence="5">SPO-2</strain>
    </source>
</reference>